<evidence type="ECO:0000256" key="12">
    <source>
        <dbReference type="ARBA" id="ARBA00022989"/>
    </source>
</evidence>
<comment type="subcellular location">
    <subcellularLocation>
        <location evidence="2">Cell inner membrane</location>
        <topology evidence="2">Multi-pass membrane protein</topology>
    </subcellularLocation>
</comment>
<dbReference type="STRING" id="698738.OLEAN_C14670"/>
<feature type="coiled-coil region" evidence="17">
    <location>
        <begin position="251"/>
        <end position="285"/>
    </location>
</feature>
<dbReference type="SUPFAM" id="SSF47384">
    <property type="entry name" value="Homodimeric domain of signal transducing histidine kinase"/>
    <property type="match status" value="1"/>
</dbReference>
<feature type="transmembrane region" description="Helical" evidence="18">
    <location>
        <begin position="12"/>
        <end position="31"/>
    </location>
</feature>
<evidence type="ECO:0000256" key="14">
    <source>
        <dbReference type="ARBA" id="ARBA00023136"/>
    </source>
</evidence>
<dbReference type="CDD" id="cd16922">
    <property type="entry name" value="HATPase_EvgS-ArcB-TorS-like"/>
    <property type="match status" value="1"/>
</dbReference>
<evidence type="ECO:0000256" key="7">
    <source>
        <dbReference type="ARBA" id="ARBA00022679"/>
    </source>
</evidence>
<dbReference type="FunFam" id="1.10.287.130:FF:000003">
    <property type="entry name" value="Histidine kinase"/>
    <property type="match status" value="1"/>
</dbReference>
<keyword evidence="17" id="KW-0175">Coiled coil</keyword>
<dbReference type="InterPro" id="IPR008207">
    <property type="entry name" value="Sig_transdc_His_kin_Hpt_dom"/>
</dbReference>
<organism evidence="23 24">
    <name type="scientific">Oleispira antarctica RB-8</name>
    <dbReference type="NCBI Taxonomy" id="698738"/>
    <lineage>
        <taxon>Bacteria</taxon>
        <taxon>Pseudomonadati</taxon>
        <taxon>Pseudomonadota</taxon>
        <taxon>Gammaproteobacteria</taxon>
        <taxon>Oceanospirillales</taxon>
        <taxon>Oceanospirillaceae</taxon>
        <taxon>Oleispira</taxon>
    </lineage>
</organism>
<dbReference type="GO" id="GO:0000155">
    <property type="term" value="F:phosphorelay sensor kinase activity"/>
    <property type="evidence" value="ECO:0007669"/>
    <property type="project" value="InterPro"/>
</dbReference>
<keyword evidence="11" id="KW-0067">ATP-binding</keyword>
<evidence type="ECO:0000313" key="24">
    <source>
        <dbReference type="Proteomes" id="UP000032749"/>
    </source>
</evidence>
<dbReference type="Gene3D" id="3.40.50.2300">
    <property type="match status" value="2"/>
</dbReference>
<name>R4YQU3_OLEAN</name>
<feature type="transmembrane region" description="Helical" evidence="18">
    <location>
        <begin position="177"/>
        <end position="196"/>
    </location>
</feature>
<dbReference type="EMBL" id="FO203512">
    <property type="protein sequence ID" value="CCK75643.1"/>
    <property type="molecule type" value="Genomic_DNA"/>
</dbReference>
<keyword evidence="12 18" id="KW-1133">Transmembrane helix</keyword>
<dbReference type="PROSITE" id="PS50109">
    <property type="entry name" value="HIS_KIN"/>
    <property type="match status" value="1"/>
</dbReference>
<keyword evidence="13" id="KW-0902">Two-component regulatory system</keyword>
<evidence type="ECO:0000313" key="23">
    <source>
        <dbReference type="EMBL" id="CCK75643.1"/>
    </source>
</evidence>
<evidence type="ECO:0000256" key="10">
    <source>
        <dbReference type="ARBA" id="ARBA00022777"/>
    </source>
</evidence>
<evidence type="ECO:0000259" key="21">
    <source>
        <dbReference type="PROSITE" id="PS50885"/>
    </source>
</evidence>
<feature type="domain" description="HPt" evidence="22">
    <location>
        <begin position="849"/>
        <end position="956"/>
    </location>
</feature>
<proteinExistence type="predicted"/>
<dbReference type="PRINTS" id="PR00344">
    <property type="entry name" value="BCTRLSENSOR"/>
</dbReference>
<dbReference type="EC" id="2.7.13.3" evidence="3"/>
<dbReference type="Gene3D" id="6.10.340.10">
    <property type="match status" value="1"/>
</dbReference>
<feature type="modified residue" description="4-aspartylphosphate" evidence="16">
    <location>
        <position position="725"/>
    </location>
</feature>
<dbReference type="InterPro" id="IPR005467">
    <property type="entry name" value="His_kinase_dom"/>
</dbReference>
<dbReference type="PATRIC" id="fig|698738.3.peg.1517"/>
<dbReference type="OrthoDB" id="9797243at2"/>
<reference evidence="23 24" key="1">
    <citation type="journal article" date="2013" name="Nat. Commun.">
        <title>Genome sequence and functional genomic analysis of the oil-degrading bacterium Oleispira antarctica.</title>
        <authorList>
            <person name="Kube M."/>
            <person name="Chernikova T.N."/>
            <person name="Al-Ramahi Y."/>
            <person name="Beloqui A."/>
            <person name="Lopez-Cortez N."/>
            <person name="Guazzaroni M.E."/>
            <person name="Heipieper H.J."/>
            <person name="Klages S."/>
            <person name="Kotsyurbenko O.R."/>
            <person name="Langer I."/>
            <person name="Nechitaylo T.Y."/>
            <person name="Lunsdorf H."/>
            <person name="Fernandez M."/>
            <person name="Juarez S."/>
            <person name="Ciordia S."/>
            <person name="Singer A."/>
            <person name="Kagan O."/>
            <person name="Egorova O."/>
            <person name="Petit P.A."/>
            <person name="Stogios P."/>
            <person name="Kim Y."/>
            <person name="Tchigvintsev A."/>
            <person name="Flick R."/>
            <person name="Denaro R."/>
            <person name="Genovese M."/>
            <person name="Albar J.P."/>
            <person name="Reva O.N."/>
            <person name="Martinez-Gomariz M."/>
            <person name="Tran H."/>
            <person name="Ferrer M."/>
            <person name="Savchenko A."/>
            <person name="Yakunin A.F."/>
            <person name="Yakimov M.M."/>
            <person name="Golyshina O.V."/>
            <person name="Reinhardt R."/>
            <person name="Golyshin P.N."/>
        </authorList>
    </citation>
    <scope>NUCLEOTIDE SEQUENCE [LARGE SCALE GENOMIC DNA]</scope>
</reference>
<dbReference type="Gene3D" id="3.30.565.10">
    <property type="entry name" value="Histidine kinase-like ATPase, C-terminal domain"/>
    <property type="match status" value="1"/>
</dbReference>
<dbReference type="InterPro" id="IPR001789">
    <property type="entry name" value="Sig_transdc_resp-reg_receiver"/>
</dbReference>
<dbReference type="SUPFAM" id="SSF47226">
    <property type="entry name" value="Histidine-containing phosphotransfer domain, HPT domain"/>
    <property type="match status" value="1"/>
</dbReference>
<dbReference type="InterPro" id="IPR003660">
    <property type="entry name" value="HAMP_dom"/>
</dbReference>
<dbReference type="Pfam" id="PF00672">
    <property type="entry name" value="HAMP"/>
    <property type="match status" value="1"/>
</dbReference>
<sequence length="956" mass="107109">MKNWKLQNRILALVLLPGLIVSLFLGGFFIIQRMSDIDLLLQERGLAIAKQAAPTSEYGVISGNNQLLQNLANNLLEERDLRAARILNKDGQILAYAGPKMITKFIGNTQFKNGQLQLSTTDSSIRIKAPIFTQNIDLIEGIAEPLYQQQNINDNLLGWIEIELSLSNTQIAKYQHLATSIATVLATLILCLILAIRMSRSISLPIQDMVDCVGAIGDGKIDARVHVNSGDEFQTLAAGINAMAIAIQRTKTEHQQNIEQATHDIRETLDNIEIQNIELNIARKEALEVSRIKSEFLTNISHEIRTPLNGILGFTRILLKDQSDQRKTDHLNTIEKSANGLLTIINDILDLSKIDAGKLVLENIDFNVREVLEDVLTINAPEAHKKSLELVSLIYSDVPQFLTGDPLRIKQVLTNLISNAIKFTPRGNITVRVIIEDEDINQASVKFEITDTGIGLTDEQQTKLFRAFSQADSSTTRQFGGTGLGLVISQHLVKAMNGDIGVQSAEGEGATFSFSVTLKKSRQQAVPMQELKGQQVLVMESSSSTRLSITHLLEQWKIRYSDTDNSDILLQSLLRKHRNGDPANAVIIGLSRKELYHTKTATLFKQVNNYNIPIIALVNSAISEELEYAQKLGAYQSLSKPLQGRKLFSALGLSLNIELSQTHSNNQERIQMPAPTILAVDDNEANLKLVTVLLEDMGIKVIAADSGPQALLELEQHDIDMIFMDIQMPGMNGLEATQLIRLKKTSKELPIIALTAHAIADEKDKILQIGMNDYQTKPINNDQLMQCIERWTGFHCNSNTHITLPEKIQPYAQKILHDTTGNTDLSEKDREEECLIFDPRYAMRLANNKLDLAIDMFNMLLEGLTNDLPEIQSLWQGQQQEPLLQHIHKIHGATRYCGTPCLMHTLEQLETGLKNQELIDCENLYQKAIESIIRLQQWAQENQWRDTLELMKKELV</sequence>
<dbReference type="Gene3D" id="1.20.120.160">
    <property type="entry name" value="HPT domain"/>
    <property type="match status" value="1"/>
</dbReference>
<dbReference type="Pfam" id="PF01627">
    <property type="entry name" value="Hpt"/>
    <property type="match status" value="1"/>
</dbReference>
<dbReference type="Pfam" id="PF00072">
    <property type="entry name" value="Response_reg"/>
    <property type="match status" value="1"/>
</dbReference>
<dbReference type="SUPFAM" id="SSF55874">
    <property type="entry name" value="ATPase domain of HSP90 chaperone/DNA topoisomerase II/histidine kinase"/>
    <property type="match status" value="1"/>
</dbReference>
<dbReference type="PROSITE" id="PS50885">
    <property type="entry name" value="HAMP"/>
    <property type="match status" value="1"/>
</dbReference>
<evidence type="ECO:0000256" key="5">
    <source>
        <dbReference type="ARBA" id="ARBA00022519"/>
    </source>
</evidence>
<keyword evidence="5" id="KW-0997">Cell inner membrane</keyword>
<dbReference type="PANTHER" id="PTHR45339">
    <property type="entry name" value="HYBRID SIGNAL TRANSDUCTION HISTIDINE KINASE J"/>
    <property type="match status" value="1"/>
</dbReference>
<dbReference type="AlphaFoldDB" id="R4YQU3"/>
<dbReference type="SMART" id="SM00388">
    <property type="entry name" value="HisKA"/>
    <property type="match status" value="1"/>
</dbReference>
<evidence type="ECO:0000256" key="9">
    <source>
        <dbReference type="ARBA" id="ARBA00022741"/>
    </source>
</evidence>
<evidence type="ECO:0000256" key="8">
    <source>
        <dbReference type="ARBA" id="ARBA00022692"/>
    </source>
</evidence>
<feature type="modified residue" description="Phosphohistidine" evidence="15">
    <location>
        <position position="888"/>
    </location>
</feature>
<comment type="caution">
    <text evidence="16">Lacks conserved residue(s) required for the propagation of feature annotation.</text>
</comment>
<dbReference type="Proteomes" id="UP000032749">
    <property type="component" value="Chromosome"/>
</dbReference>
<dbReference type="PROSITE" id="PS50894">
    <property type="entry name" value="HPT"/>
    <property type="match status" value="1"/>
</dbReference>
<dbReference type="SUPFAM" id="SSF158472">
    <property type="entry name" value="HAMP domain-like"/>
    <property type="match status" value="1"/>
</dbReference>
<evidence type="ECO:0000256" key="17">
    <source>
        <dbReference type="SAM" id="Coils"/>
    </source>
</evidence>
<keyword evidence="6 16" id="KW-0597">Phosphoprotein</keyword>
<dbReference type="InterPro" id="IPR036641">
    <property type="entry name" value="HPT_dom_sf"/>
</dbReference>
<dbReference type="FunFam" id="3.30.565.10:FF:000010">
    <property type="entry name" value="Sensor histidine kinase RcsC"/>
    <property type="match status" value="1"/>
</dbReference>
<dbReference type="GO" id="GO:0005886">
    <property type="term" value="C:plasma membrane"/>
    <property type="evidence" value="ECO:0007669"/>
    <property type="project" value="UniProtKB-SubCell"/>
</dbReference>
<feature type="domain" description="Response regulatory" evidence="20">
    <location>
        <begin position="535"/>
        <end position="655"/>
    </location>
</feature>
<dbReference type="InterPro" id="IPR036097">
    <property type="entry name" value="HisK_dim/P_sf"/>
</dbReference>
<dbReference type="InterPro" id="IPR003661">
    <property type="entry name" value="HisK_dim/P_dom"/>
</dbReference>
<dbReference type="SMART" id="SM00448">
    <property type="entry name" value="REC"/>
    <property type="match status" value="1"/>
</dbReference>
<keyword evidence="8 18" id="KW-0812">Transmembrane</keyword>
<dbReference type="Pfam" id="PF02518">
    <property type="entry name" value="HATPase_c"/>
    <property type="match status" value="1"/>
</dbReference>
<dbReference type="GO" id="GO:0005524">
    <property type="term" value="F:ATP binding"/>
    <property type="evidence" value="ECO:0007669"/>
    <property type="project" value="UniProtKB-KW"/>
</dbReference>
<evidence type="ECO:0000256" key="1">
    <source>
        <dbReference type="ARBA" id="ARBA00000085"/>
    </source>
</evidence>
<evidence type="ECO:0000256" key="2">
    <source>
        <dbReference type="ARBA" id="ARBA00004429"/>
    </source>
</evidence>
<evidence type="ECO:0000256" key="4">
    <source>
        <dbReference type="ARBA" id="ARBA00022475"/>
    </source>
</evidence>
<keyword evidence="9" id="KW-0547">Nucleotide-binding</keyword>
<dbReference type="PROSITE" id="PS50110">
    <property type="entry name" value="RESPONSE_REGULATORY"/>
    <property type="match status" value="2"/>
</dbReference>
<dbReference type="Pfam" id="PF00512">
    <property type="entry name" value="HisKA"/>
    <property type="match status" value="1"/>
</dbReference>
<evidence type="ECO:0000256" key="6">
    <source>
        <dbReference type="ARBA" id="ARBA00022553"/>
    </source>
</evidence>
<keyword evidence="4" id="KW-1003">Cell membrane</keyword>
<dbReference type="SMART" id="SM00387">
    <property type="entry name" value="HATPase_c"/>
    <property type="match status" value="1"/>
</dbReference>
<evidence type="ECO:0000259" key="20">
    <source>
        <dbReference type="PROSITE" id="PS50110"/>
    </source>
</evidence>
<dbReference type="InterPro" id="IPR003594">
    <property type="entry name" value="HATPase_dom"/>
</dbReference>
<feature type="domain" description="Histidine kinase" evidence="19">
    <location>
        <begin position="299"/>
        <end position="520"/>
    </location>
</feature>
<keyword evidence="10" id="KW-0418">Kinase</keyword>
<dbReference type="PANTHER" id="PTHR45339:SF1">
    <property type="entry name" value="HYBRID SIGNAL TRANSDUCTION HISTIDINE KINASE J"/>
    <property type="match status" value="1"/>
</dbReference>
<dbReference type="InterPro" id="IPR011006">
    <property type="entry name" value="CheY-like_superfamily"/>
</dbReference>
<dbReference type="InterPro" id="IPR004358">
    <property type="entry name" value="Sig_transdc_His_kin-like_C"/>
</dbReference>
<keyword evidence="7" id="KW-0808">Transferase</keyword>
<keyword evidence="14 18" id="KW-0472">Membrane</keyword>
<dbReference type="InterPro" id="IPR019247">
    <property type="entry name" value="Histidine_kinase_BarA_N"/>
</dbReference>
<evidence type="ECO:0000256" key="13">
    <source>
        <dbReference type="ARBA" id="ARBA00023012"/>
    </source>
</evidence>
<dbReference type="CDD" id="cd17546">
    <property type="entry name" value="REC_hyHK_CKI1_RcsC-like"/>
    <property type="match status" value="1"/>
</dbReference>
<dbReference type="CDD" id="cd00082">
    <property type="entry name" value="HisKA"/>
    <property type="match status" value="1"/>
</dbReference>
<accession>R4YQU3</accession>
<protein>
    <recommendedName>
        <fullName evidence="3">histidine kinase</fullName>
        <ecNumber evidence="3">2.7.13.3</ecNumber>
    </recommendedName>
</protein>
<evidence type="ECO:0000256" key="18">
    <source>
        <dbReference type="SAM" id="Phobius"/>
    </source>
</evidence>
<dbReference type="SMART" id="SM00304">
    <property type="entry name" value="HAMP"/>
    <property type="match status" value="1"/>
</dbReference>
<evidence type="ECO:0000259" key="19">
    <source>
        <dbReference type="PROSITE" id="PS50109"/>
    </source>
</evidence>
<comment type="catalytic activity">
    <reaction evidence="1">
        <text>ATP + protein L-histidine = ADP + protein N-phospho-L-histidine.</text>
        <dbReference type="EC" id="2.7.13.3"/>
    </reaction>
</comment>
<dbReference type="HOGENOM" id="CLU_000445_104_15_6"/>
<evidence type="ECO:0000256" key="11">
    <source>
        <dbReference type="ARBA" id="ARBA00022840"/>
    </source>
</evidence>
<dbReference type="Gene3D" id="1.10.287.130">
    <property type="match status" value="1"/>
</dbReference>
<dbReference type="InterPro" id="IPR036890">
    <property type="entry name" value="HATPase_C_sf"/>
</dbReference>
<evidence type="ECO:0000256" key="16">
    <source>
        <dbReference type="PROSITE-ProRule" id="PRU00169"/>
    </source>
</evidence>
<keyword evidence="24" id="KW-1185">Reference proteome</keyword>
<evidence type="ECO:0000259" key="22">
    <source>
        <dbReference type="PROSITE" id="PS50894"/>
    </source>
</evidence>
<dbReference type="SUPFAM" id="SSF52172">
    <property type="entry name" value="CheY-like"/>
    <property type="match status" value="2"/>
</dbReference>
<evidence type="ECO:0000256" key="15">
    <source>
        <dbReference type="PROSITE-ProRule" id="PRU00110"/>
    </source>
</evidence>
<dbReference type="CDD" id="cd06225">
    <property type="entry name" value="HAMP"/>
    <property type="match status" value="1"/>
</dbReference>
<feature type="domain" description="HAMP" evidence="21">
    <location>
        <begin position="200"/>
        <end position="252"/>
    </location>
</feature>
<evidence type="ECO:0000256" key="3">
    <source>
        <dbReference type="ARBA" id="ARBA00012438"/>
    </source>
</evidence>
<dbReference type="Pfam" id="PF09984">
    <property type="entry name" value="sCache_4"/>
    <property type="match status" value="1"/>
</dbReference>
<feature type="domain" description="Response regulatory" evidence="20">
    <location>
        <begin position="676"/>
        <end position="792"/>
    </location>
</feature>
<dbReference type="KEGG" id="oai:OLEAN_C14670"/>
<gene>
    <name evidence="23" type="ORF">OLEAN_C14670</name>
</gene>